<dbReference type="InterPro" id="IPR036770">
    <property type="entry name" value="Ankyrin_rpt-contain_sf"/>
</dbReference>
<keyword evidence="6" id="KW-1185">Reference proteome</keyword>
<proteinExistence type="predicted"/>
<reference evidence="5" key="1">
    <citation type="submission" date="2020-01" db="EMBL/GenBank/DDBJ databases">
        <title>Genome sequence of Kobresia littledalei, the first chromosome-level genome in the family Cyperaceae.</title>
        <authorList>
            <person name="Qu G."/>
        </authorList>
    </citation>
    <scope>NUCLEOTIDE SEQUENCE</scope>
    <source>
        <strain evidence="5">C.B.Clarke</strain>
        <tissue evidence="5">Leaf</tissue>
    </source>
</reference>
<keyword evidence="1" id="KW-0677">Repeat</keyword>
<keyword evidence="4" id="KW-0472">Membrane</keyword>
<name>A0A833QDM3_9POAL</name>
<dbReference type="SUPFAM" id="SSF48403">
    <property type="entry name" value="Ankyrin repeat"/>
    <property type="match status" value="1"/>
</dbReference>
<protein>
    <submittedName>
        <fullName evidence="5">Ankyrin repeat-containing protein</fullName>
    </submittedName>
</protein>
<evidence type="ECO:0000313" key="5">
    <source>
        <dbReference type="EMBL" id="KAF3321408.1"/>
    </source>
</evidence>
<sequence>MYPVHVAARMGNMGLAIHFIEKYPNFAELLDSRGRNFFHIVAEENLSNLRDFFWNIFKVTSVGEIIVKMNNAMDYEGNTPWHIAAMGGRSKVMRAIWENKKNHVAETIRNNEGITPFELSARQLVESNEDIDDLDISNYIETRGFVSLFALLTKIRRGPPGRVLKFAIYAFLLAASSMVVAFGLGWKKVEGGIHIALQPSLNPPAALVFVLPSSIPTSSLLINACSRYRPYRRFGTNPDDIEHPRKQDGTHTSSGGVVRTTV</sequence>
<feature type="region of interest" description="Disordered" evidence="3">
    <location>
        <begin position="236"/>
        <end position="262"/>
    </location>
</feature>
<gene>
    <name evidence="5" type="ORF">FCM35_KLT14661</name>
</gene>
<dbReference type="Gene3D" id="1.25.40.20">
    <property type="entry name" value="Ankyrin repeat-containing domain"/>
    <property type="match status" value="1"/>
</dbReference>
<evidence type="ECO:0000256" key="3">
    <source>
        <dbReference type="SAM" id="MobiDB-lite"/>
    </source>
</evidence>
<evidence type="ECO:0000256" key="4">
    <source>
        <dbReference type="SAM" id="Phobius"/>
    </source>
</evidence>
<organism evidence="5 6">
    <name type="scientific">Carex littledalei</name>
    <dbReference type="NCBI Taxonomy" id="544730"/>
    <lineage>
        <taxon>Eukaryota</taxon>
        <taxon>Viridiplantae</taxon>
        <taxon>Streptophyta</taxon>
        <taxon>Embryophyta</taxon>
        <taxon>Tracheophyta</taxon>
        <taxon>Spermatophyta</taxon>
        <taxon>Magnoliopsida</taxon>
        <taxon>Liliopsida</taxon>
        <taxon>Poales</taxon>
        <taxon>Cyperaceae</taxon>
        <taxon>Cyperoideae</taxon>
        <taxon>Cariceae</taxon>
        <taxon>Carex</taxon>
        <taxon>Carex subgen. Euthyceras</taxon>
    </lineage>
</organism>
<evidence type="ECO:0000256" key="1">
    <source>
        <dbReference type="ARBA" id="ARBA00022737"/>
    </source>
</evidence>
<feature type="compositionally biased region" description="Polar residues" evidence="3">
    <location>
        <begin position="250"/>
        <end position="262"/>
    </location>
</feature>
<feature type="transmembrane region" description="Helical" evidence="4">
    <location>
        <begin position="166"/>
        <end position="186"/>
    </location>
</feature>
<dbReference type="OrthoDB" id="665356at2759"/>
<evidence type="ECO:0000313" key="6">
    <source>
        <dbReference type="Proteomes" id="UP000623129"/>
    </source>
</evidence>
<keyword evidence="4" id="KW-1133">Transmembrane helix</keyword>
<dbReference type="PANTHER" id="PTHR24186">
    <property type="entry name" value="PROTEIN PHOSPHATASE 1 REGULATORY SUBUNIT"/>
    <property type="match status" value="1"/>
</dbReference>
<dbReference type="Proteomes" id="UP000623129">
    <property type="component" value="Unassembled WGS sequence"/>
</dbReference>
<accession>A0A833QDM3</accession>
<dbReference type="GO" id="GO:0005886">
    <property type="term" value="C:plasma membrane"/>
    <property type="evidence" value="ECO:0007669"/>
    <property type="project" value="TreeGrafter"/>
</dbReference>
<keyword evidence="4" id="KW-0812">Transmembrane</keyword>
<keyword evidence="2" id="KW-0040">ANK repeat</keyword>
<dbReference type="AlphaFoldDB" id="A0A833QDM3"/>
<evidence type="ECO:0000256" key="2">
    <source>
        <dbReference type="ARBA" id="ARBA00023043"/>
    </source>
</evidence>
<feature type="transmembrane region" description="Helical" evidence="4">
    <location>
        <begin position="206"/>
        <end position="225"/>
    </location>
</feature>
<dbReference type="EMBL" id="SWLB01000027">
    <property type="protein sequence ID" value="KAF3321408.1"/>
    <property type="molecule type" value="Genomic_DNA"/>
</dbReference>
<comment type="caution">
    <text evidence="5">The sequence shown here is derived from an EMBL/GenBank/DDBJ whole genome shotgun (WGS) entry which is preliminary data.</text>
</comment>
<dbReference type="PANTHER" id="PTHR24186:SF50">
    <property type="entry name" value="ANKYRIN REPEAT-CONTAINING PROTEIN ITN1-LIKE ISOFORM X1"/>
    <property type="match status" value="1"/>
</dbReference>
<feature type="compositionally biased region" description="Basic and acidic residues" evidence="3">
    <location>
        <begin position="240"/>
        <end position="249"/>
    </location>
</feature>